<gene>
    <name evidence="3" type="ORF">FHS37_002852</name>
</gene>
<feature type="compositionally biased region" description="Basic and acidic residues" evidence="1">
    <location>
        <begin position="35"/>
        <end position="45"/>
    </location>
</feature>
<evidence type="ECO:0000256" key="1">
    <source>
        <dbReference type="SAM" id="MobiDB-lite"/>
    </source>
</evidence>
<evidence type="ECO:0000259" key="2">
    <source>
        <dbReference type="Pfam" id="PF13478"/>
    </source>
</evidence>
<proteinExistence type="predicted"/>
<dbReference type="Gene3D" id="3.40.50.720">
    <property type="entry name" value="NAD(P)-binding Rossmann-like Domain"/>
    <property type="match status" value="1"/>
</dbReference>
<comment type="caution">
    <text evidence="3">The sequence shown here is derived from an EMBL/GenBank/DDBJ whole genome shotgun (WGS) entry which is preliminary data.</text>
</comment>
<feature type="region of interest" description="Disordered" evidence="1">
    <location>
        <begin position="27"/>
        <end position="71"/>
    </location>
</feature>
<name>A0A7W7LYG7_9ACTN</name>
<feature type="domain" description="XdhC Rossmann" evidence="2">
    <location>
        <begin position="21"/>
        <end position="79"/>
    </location>
</feature>
<dbReference type="AlphaFoldDB" id="A0A7W7LYG7"/>
<dbReference type="Pfam" id="PF13478">
    <property type="entry name" value="XdhC_C"/>
    <property type="match status" value="1"/>
</dbReference>
<evidence type="ECO:0000313" key="3">
    <source>
        <dbReference type="EMBL" id="MBB4898794.1"/>
    </source>
</evidence>
<accession>A0A7W7LYG7</accession>
<sequence length="89" mass="8907">MRATDPARTVLAAALLELAPCLPVAHVGASGARRARPDRDARLREVGVTGPEPARLGPPLGRAPGARTPEGAALSVAAETVADRAGPAA</sequence>
<keyword evidence="4" id="KW-1185">Reference proteome</keyword>
<dbReference type="EMBL" id="JACHJI010000004">
    <property type="protein sequence ID" value="MBB4898794.1"/>
    <property type="molecule type" value="Genomic_DNA"/>
</dbReference>
<organism evidence="3 4">
    <name type="scientific">Streptomyces griseomycini</name>
    <dbReference type="NCBI Taxonomy" id="66895"/>
    <lineage>
        <taxon>Bacteria</taxon>
        <taxon>Bacillati</taxon>
        <taxon>Actinomycetota</taxon>
        <taxon>Actinomycetes</taxon>
        <taxon>Kitasatosporales</taxon>
        <taxon>Streptomycetaceae</taxon>
        <taxon>Streptomyces</taxon>
    </lineage>
</organism>
<dbReference type="InterPro" id="IPR027051">
    <property type="entry name" value="XdhC_Rossmann_dom"/>
</dbReference>
<dbReference type="Proteomes" id="UP000579523">
    <property type="component" value="Unassembled WGS sequence"/>
</dbReference>
<reference evidence="3 4" key="1">
    <citation type="submission" date="2020-08" db="EMBL/GenBank/DDBJ databases">
        <title>Genomic Encyclopedia of Type Strains, Phase III (KMG-III): the genomes of soil and plant-associated and newly described type strains.</title>
        <authorList>
            <person name="Whitman W."/>
        </authorList>
    </citation>
    <scope>NUCLEOTIDE SEQUENCE [LARGE SCALE GENOMIC DNA]</scope>
    <source>
        <strain evidence="3 4">CECT 3273</strain>
    </source>
</reference>
<evidence type="ECO:0000313" key="4">
    <source>
        <dbReference type="Proteomes" id="UP000579523"/>
    </source>
</evidence>
<protein>
    <submittedName>
        <fullName evidence="3">Xanthine/CO dehydrogenase XdhC/CoxF family maturation factor</fullName>
    </submittedName>
</protein>